<feature type="transmembrane region" description="Helical" evidence="1">
    <location>
        <begin position="9"/>
        <end position="28"/>
    </location>
</feature>
<dbReference type="AlphaFoldDB" id="A0A2N5N2Q4"/>
<reference evidence="2 3" key="1">
    <citation type="submission" date="2017-05" db="EMBL/GenBank/DDBJ databases">
        <title>Functional genome analysis of Paenibacillus pasadenensis strain R16: insights on endophytic life style and antifungal activity.</title>
        <authorList>
            <person name="Passera A."/>
            <person name="Marcolungo L."/>
            <person name="Casati P."/>
            <person name="Brasca M."/>
            <person name="Quaglino F."/>
            <person name="Delledonne M."/>
        </authorList>
    </citation>
    <scope>NUCLEOTIDE SEQUENCE [LARGE SCALE GENOMIC DNA]</scope>
    <source>
        <strain evidence="2 3">R16</strain>
    </source>
</reference>
<evidence type="ECO:0000256" key="1">
    <source>
        <dbReference type="SAM" id="Phobius"/>
    </source>
</evidence>
<sequence length="134" mass="13908">MKAELASHLAALFVAPLLASIGISLFLLEPAALIYVLLFSWIGTLCVAMPVSWMIGRIVGKKDGSGRALLSVLLHGAAGGALMLAFNALAEPGSLAPGGFGWLFVLSGAANGFAYGLIRLAVRSLVIGREPFQK</sequence>
<feature type="transmembrane region" description="Helical" evidence="1">
    <location>
        <begin position="102"/>
        <end position="122"/>
    </location>
</feature>
<feature type="transmembrane region" description="Helical" evidence="1">
    <location>
        <begin position="34"/>
        <end position="56"/>
    </location>
</feature>
<accession>A0A2N5N2Q4</accession>
<evidence type="ECO:0000313" key="3">
    <source>
        <dbReference type="Proteomes" id="UP000234789"/>
    </source>
</evidence>
<dbReference type="EMBL" id="NFEZ01000004">
    <property type="protein sequence ID" value="PLT44610.1"/>
    <property type="molecule type" value="Genomic_DNA"/>
</dbReference>
<name>A0A2N5N2Q4_9BACL</name>
<comment type="caution">
    <text evidence="2">The sequence shown here is derived from an EMBL/GenBank/DDBJ whole genome shotgun (WGS) entry which is preliminary data.</text>
</comment>
<dbReference type="Proteomes" id="UP000234789">
    <property type="component" value="Unassembled WGS sequence"/>
</dbReference>
<keyword evidence="3" id="KW-1185">Reference proteome</keyword>
<keyword evidence="1" id="KW-0812">Transmembrane</keyword>
<proteinExistence type="predicted"/>
<gene>
    <name evidence="2" type="ORF">B8V81_3041</name>
</gene>
<protein>
    <submittedName>
        <fullName evidence="2">Uncharacterized protein</fullName>
    </submittedName>
</protein>
<feature type="transmembrane region" description="Helical" evidence="1">
    <location>
        <begin position="68"/>
        <end position="90"/>
    </location>
</feature>
<keyword evidence="1" id="KW-0472">Membrane</keyword>
<evidence type="ECO:0000313" key="2">
    <source>
        <dbReference type="EMBL" id="PLT44610.1"/>
    </source>
</evidence>
<organism evidence="2 3">
    <name type="scientific">Paenibacillus pasadenensis</name>
    <dbReference type="NCBI Taxonomy" id="217090"/>
    <lineage>
        <taxon>Bacteria</taxon>
        <taxon>Bacillati</taxon>
        <taxon>Bacillota</taxon>
        <taxon>Bacilli</taxon>
        <taxon>Bacillales</taxon>
        <taxon>Paenibacillaceae</taxon>
        <taxon>Paenibacillus</taxon>
    </lineage>
</organism>
<keyword evidence="1" id="KW-1133">Transmembrane helix</keyword>